<dbReference type="AlphaFoldDB" id="A0A0B2PLB4"/>
<sequence length="512" mass="58406">MASASNVIIQCTSSSSFEYDVFVSFRGEDTHNNFTGFLFEALKKQGIEAFKDDKDIRKGESIAPELIRAIEGSHVFLVVFSKDCASSTWCLRELAHIWNCIQTSPRHLLPIFYDVDPSQVRNQSGDYQKAFAQHQQSSRFQEKEIKTWREVLNHVGNLSGWDIRNKNLEIRNISDGTLLAWKRLPNAKTFTVLDNVDKDKQLDMFIGGRVYLLRKCLGRGSIVIIISRDKQILKAHGVDLIYQVEPLNNKDALRLFCKKAFKNKYIMSHFKKLTCDALSHCQGHPLAIEVLAGQTCWVVPASQQHQTTLTRHKVEIPDAIGIICCLEWLDLSGNNFATLPNLKKLSKLFGLKLQHCKQLKSLPELPSRIGFVTDSSYCALRQPGLYIFNCPELVDRERCTDMALSCMMQLREVRLFPLCYYHFGGVSPGSEIRRWFNNEHEGNCVSLDASPVMHDHNWIGVAFCAIFVVPHETLSAMSFSERDWNEPFIKVIPVDLYGDVDLELVLDKSDHM</sequence>
<dbReference type="FunFam" id="3.40.50.10140:FF:000007">
    <property type="entry name" value="Disease resistance protein (TIR-NBS-LRR class)"/>
    <property type="match status" value="1"/>
</dbReference>
<proteinExistence type="predicted"/>
<dbReference type="Pfam" id="PF01582">
    <property type="entry name" value="TIR"/>
    <property type="match status" value="1"/>
</dbReference>
<evidence type="ECO:0000259" key="2">
    <source>
        <dbReference type="PROSITE" id="PS50104"/>
    </source>
</evidence>
<evidence type="ECO:0000313" key="3">
    <source>
        <dbReference type="EMBL" id="KHN08367.1"/>
    </source>
</evidence>
<dbReference type="SUPFAM" id="SSF52540">
    <property type="entry name" value="P-loop containing nucleoside triphosphate hydrolases"/>
    <property type="match status" value="1"/>
</dbReference>
<dbReference type="Gene3D" id="3.40.50.10140">
    <property type="entry name" value="Toll/interleukin-1 receptor homology (TIR) domain"/>
    <property type="match status" value="1"/>
</dbReference>
<dbReference type="PROSITE" id="PS51450">
    <property type="entry name" value="LRR"/>
    <property type="match status" value="1"/>
</dbReference>
<gene>
    <name evidence="3" type="ORF">glysoja_040824</name>
</gene>
<dbReference type="GO" id="GO:0006952">
    <property type="term" value="P:defense response"/>
    <property type="evidence" value="ECO:0007669"/>
    <property type="project" value="InterPro"/>
</dbReference>
<dbReference type="Proteomes" id="UP000053555">
    <property type="component" value="Unassembled WGS sequence"/>
</dbReference>
<keyword evidence="1" id="KW-0520">NAD</keyword>
<feature type="domain" description="TIR" evidence="2">
    <location>
        <begin position="17"/>
        <end position="152"/>
    </location>
</feature>
<evidence type="ECO:0000256" key="1">
    <source>
        <dbReference type="ARBA" id="ARBA00023027"/>
    </source>
</evidence>
<dbReference type="Gene3D" id="3.80.10.10">
    <property type="entry name" value="Ribonuclease Inhibitor"/>
    <property type="match status" value="1"/>
</dbReference>
<dbReference type="PANTHER" id="PTHR11017:SF259">
    <property type="entry name" value="ADP-RIBOSYL CYCLASE_CYCLIC ADP-RIBOSE HYDROLASE"/>
    <property type="match status" value="1"/>
</dbReference>
<dbReference type="InterPro" id="IPR035897">
    <property type="entry name" value="Toll_tir_struct_dom_sf"/>
</dbReference>
<name>A0A0B2PLB4_GLYSO</name>
<dbReference type="PANTHER" id="PTHR11017">
    <property type="entry name" value="LEUCINE-RICH REPEAT-CONTAINING PROTEIN"/>
    <property type="match status" value="1"/>
</dbReference>
<protein>
    <submittedName>
        <fullName evidence="3">TMV resistance protein N</fullName>
    </submittedName>
</protein>
<dbReference type="InterPro" id="IPR027417">
    <property type="entry name" value="P-loop_NTPase"/>
</dbReference>
<dbReference type="PROSITE" id="PS50104">
    <property type="entry name" value="TIR"/>
    <property type="match status" value="1"/>
</dbReference>
<reference evidence="3" key="1">
    <citation type="submission" date="2014-07" db="EMBL/GenBank/DDBJ databases">
        <title>Identification of a novel salt tolerance gene in wild soybean by whole-genome sequencing.</title>
        <authorList>
            <person name="Lam H.-M."/>
            <person name="Qi X."/>
            <person name="Li M.-W."/>
            <person name="Liu X."/>
            <person name="Xie M."/>
            <person name="Ni M."/>
            <person name="Xu X."/>
        </authorList>
    </citation>
    <scope>NUCLEOTIDE SEQUENCE [LARGE SCALE GENOMIC DNA]</scope>
    <source>
        <tissue evidence="3">Root</tissue>
    </source>
</reference>
<dbReference type="InterPro" id="IPR044974">
    <property type="entry name" value="Disease_R_plants"/>
</dbReference>
<dbReference type="SUPFAM" id="SSF52200">
    <property type="entry name" value="Toll/Interleukin receptor TIR domain"/>
    <property type="match status" value="1"/>
</dbReference>
<dbReference type="InterPro" id="IPR032675">
    <property type="entry name" value="LRR_dom_sf"/>
</dbReference>
<dbReference type="EMBL" id="KN665951">
    <property type="protein sequence ID" value="KHN08367.1"/>
    <property type="molecule type" value="Genomic_DNA"/>
</dbReference>
<dbReference type="InterPro" id="IPR000157">
    <property type="entry name" value="TIR_dom"/>
</dbReference>
<dbReference type="SUPFAM" id="SSF52058">
    <property type="entry name" value="L domain-like"/>
    <property type="match status" value="1"/>
</dbReference>
<dbReference type="SMART" id="SM00255">
    <property type="entry name" value="TIR"/>
    <property type="match status" value="1"/>
</dbReference>
<organism evidence="3">
    <name type="scientific">Glycine soja</name>
    <name type="common">Wild soybean</name>
    <dbReference type="NCBI Taxonomy" id="3848"/>
    <lineage>
        <taxon>Eukaryota</taxon>
        <taxon>Viridiplantae</taxon>
        <taxon>Streptophyta</taxon>
        <taxon>Embryophyta</taxon>
        <taxon>Tracheophyta</taxon>
        <taxon>Spermatophyta</taxon>
        <taxon>Magnoliopsida</taxon>
        <taxon>eudicotyledons</taxon>
        <taxon>Gunneridae</taxon>
        <taxon>Pentapetalae</taxon>
        <taxon>rosids</taxon>
        <taxon>fabids</taxon>
        <taxon>Fabales</taxon>
        <taxon>Fabaceae</taxon>
        <taxon>Papilionoideae</taxon>
        <taxon>50 kb inversion clade</taxon>
        <taxon>NPAAA clade</taxon>
        <taxon>indigoferoid/millettioid clade</taxon>
        <taxon>Phaseoleae</taxon>
        <taxon>Glycine</taxon>
        <taxon>Glycine subgen. Soja</taxon>
    </lineage>
</organism>
<dbReference type="GO" id="GO:0043531">
    <property type="term" value="F:ADP binding"/>
    <property type="evidence" value="ECO:0007669"/>
    <property type="project" value="InterPro"/>
</dbReference>
<accession>A0A0B2PLB4</accession>
<dbReference type="InterPro" id="IPR001611">
    <property type="entry name" value="Leu-rich_rpt"/>
</dbReference>
<dbReference type="GO" id="GO:0007165">
    <property type="term" value="P:signal transduction"/>
    <property type="evidence" value="ECO:0007669"/>
    <property type="project" value="InterPro"/>
</dbReference>